<dbReference type="InterPro" id="IPR002035">
    <property type="entry name" value="VWF_A"/>
</dbReference>
<dbReference type="Pfam" id="PF05567">
    <property type="entry name" value="T4P_PilY1"/>
    <property type="match status" value="1"/>
</dbReference>
<accession>Q6AN83</accession>
<evidence type="ECO:0000259" key="3">
    <source>
        <dbReference type="PROSITE" id="PS50234"/>
    </source>
</evidence>
<dbReference type="HOGENOM" id="CLU_371209_0_0_7"/>
<dbReference type="KEGG" id="dps:DP1462"/>
<dbReference type="SUPFAM" id="SSF53300">
    <property type="entry name" value="vWA-like"/>
    <property type="match status" value="1"/>
</dbReference>
<evidence type="ECO:0000313" key="5">
    <source>
        <dbReference type="Proteomes" id="UP000000602"/>
    </source>
</evidence>
<dbReference type="InterPro" id="IPR008707">
    <property type="entry name" value="B-propeller_PilY1"/>
</dbReference>
<dbReference type="PROSITE" id="PS50234">
    <property type="entry name" value="VWFA"/>
    <property type="match status" value="1"/>
</dbReference>
<organism evidence="4 5">
    <name type="scientific">Desulfotalea psychrophila (strain LSv54 / DSM 12343)</name>
    <dbReference type="NCBI Taxonomy" id="177439"/>
    <lineage>
        <taxon>Bacteria</taxon>
        <taxon>Pseudomonadati</taxon>
        <taxon>Thermodesulfobacteriota</taxon>
        <taxon>Desulfobulbia</taxon>
        <taxon>Desulfobulbales</taxon>
        <taxon>Desulfocapsaceae</taxon>
        <taxon>Desulfotalea</taxon>
    </lineage>
</organism>
<name>Q6AN83_DESPS</name>
<dbReference type="GO" id="GO:0046872">
    <property type="term" value="F:metal ion binding"/>
    <property type="evidence" value="ECO:0007669"/>
    <property type="project" value="UniProtKB-KW"/>
</dbReference>
<evidence type="ECO:0000313" key="4">
    <source>
        <dbReference type="EMBL" id="CAG36191.1"/>
    </source>
</evidence>
<evidence type="ECO:0000256" key="2">
    <source>
        <dbReference type="ARBA" id="ARBA00022837"/>
    </source>
</evidence>
<keyword evidence="2" id="KW-0106">Calcium</keyword>
<feature type="domain" description="VWFA" evidence="3">
    <location>
        <begin position="36"/>
        <end position="127"/>
    </location>
</feature>
<dbReference type="OrthoDB" id="7156875at2"/>
<dbReference type="Gene3D" id="3.40.50.410">
    <property type="entry name" value="von Willebrand factor, type A domain"/>
    <property type="match status" value="1"/>
</dbReference>
<protein>
    <submittedName>
        <fullName evidence="4">Related to PilY1 protein</fullName>
    </submittedName>
</protein>
<dbReference type="STRING" id="177439.DP1462"/>
<dbReference type="AlphaFoldDB" id="Q6AN83"/>
<keyword evidence="5" id="KW-1185">Reference proteome</keyword>
<sequence length="749" mass="80296">MDSAHSKHECCYDYFTARRLDETYSLKYAQVSCQAKVLVIVTDGIGNTGTTTTNAGTATDRLINAGVSVVALGFGLDNATQLDKIAEIAQRAGKISDTDKLYALHDDAGGKGVPFLADSPDEFLAAMKSIISSVKLQLYNGVSPAPTTSVKDEQILVTATFNPAKWTGDVVANKFDGETGKLGEILWRASDVYASAGSPDFADCFVYEKATTSVVNYGTTTLDKDNYLCKNLGDIINSTPKIVGAPPYYYDFDDYEDFNRNTSVTGRDTLVYVNSNDGALHSFLLAPGTSRASTDTTPLGKELWRFYPDSVREKLNTDMCSAAYCHEYINDGPPRVGDIYKADLSGSKWRTVLAAGIGRGGAGFYSLDVTYGKGLGGGVNDTSFLWEFTSVDDSELGLATALPEIERVADDAVANKASWLTFFGSGRAVKADEQASKQAYLFAVNSWTGASVWGGDNNTNKIKIGTADPADDSQLLKNDIPSSPLVVDVDDDNKADRVYLGNLYGEIFRIADISVGDSPRVSRLFESGHTDRLSPIITKPAFAFDSDTGSSLWVYAGTGKYEDQADKVSSDQQYMLGLLDEGASLRKMSEITTCDAGFVTAADSSAEYRTVGNCVTGAGGAGSWALKLMNSESSASERSLSQPLVVGGVVFFTTFVPDADVCGGSGDAYLFALDWKTGAAPTEHIFVDFPQTVGSSAVAGLYLGKGVPFQPVLHGDVLFAGTTEQPPTPYKVNLKKSKIELKSWRQDFN</sequence>
<keyword evidence="1" id="KW-0479">Metal-binding</keyword>
<gene>
    <name evidence="4" type="ordered locus">DP1462</name>
</gene>
<dbReference type="EMBL" id="CR522870">
    <property type="protein sequence ID" value="CAG36191.1"/>
    <property type="molecule type" value="Genomic_DNA"/>
</dbReference>
<dbReference type="Proteomes" id="UP000000602">
    <property type="component" value="Chromosome"/>
</dbReference>
<dbReference type="eggNOG" id="COG3419">
    <property type="taxonomic scope" value="Bacteria"/>
</dbReference>
<evidence type="ECO:0000256" key="1">
    <source>
        <dbReference type="ARBA" id="ARBA00022723"/>
    </source>
</evidence>
<dbReference type="InterPro" id="IPR036465">
    <property type="entry name" value="vWFA_dom_sf"/>
</dbReference>
<proteinExistence type="predicted"/>
<reference evidence="5" key="1">
    <citation type="journal article" date="2004" name="Environ. Microbiol.">
        <title>The genome of Desulfotalea psychrophila, a sulfate-reducing bacterium from permanently cold Arctic sediments.</title>
        <authorList>
            <person name="Rabus R."/>
            <person name="Ruepp A."/>
            <person name="Frickey T."/>
            <person name="Rattei T."/>
            <person name="Fartmann B."/>
            <person name="Stark M."/>
            <person name="Bauer M."/>
            <person name="Zibat A."/>
            <person name="Lombardot T."/>
            <person name="Becker I."/>
            <person name="Amann J."/>
            <person name="Gellner K."/>
            <person name="Teeling H."/>
            <person name="Leuschner W.D."/>
            <person name="Gloeckner F.-O."/>
            <person name="Lupas A.N."/>
            <person name="Amann R."/>
            <person name="Klenk H.-P."/>
        </authorList>
    </citation>
    <scope>NUCLEOTIDE SEQUENCE [LARGE SCALE GENOMIC DNA]</scope>
    <source>
        <strain evidence="5">DSM 12343 / LSv54</strain>
    </source>
</reference>